<dbReference type="AlphaFoldDB" id="A0AA86MNH3"/>
<evidence type="ECO:0000313" key="3">
    <source>
        <dbReference type="Proteomes" id="UP000789738"/>
    </source>
</evidence>
<name>A0AA86MNH3_9CLOT</name>
<reference evidence="2" key="1">
    <citation type="submission" date="2021-10" db="EMBL/GenBank/DDBJ databases">
        <authorList>
            <person name="Mesa V."/>
        </authorList>
    </citation>
    <scope>NUCLEOTIDE SEQUENCE</scope>
    <source>
        <strain evidence="2">CC3_PB</strain>
    </source>
</reference>
<proteinExistence type="predicted"/>
<accession>A0AA86MNH3</accession>
<dbReference type="EMBL" id="CAKJVE010000004">
    <property type="protein sequence ID" value="CAG9705850.1"/>
    <property type="molecule type" value="Genomic_DNA"/>
</dbReference>
<organism evidence="2 3">
    <name type="scientific">Clostridium neonatale</name>
    <dbReference type="NCBI Taxonomy" id="137838"/>
    <lineage>
        <taxon>Bacteria</taxon>
        <taxon>Bacillati</taxon>
        <taxon>Bacillota</taxon>
        <taxon>Clostridia</taxon>
        <taxon>Eubacteriales</taxon>
        <taxon>Clostridiaceae</taxon>
        <taxon>Clostridium</taxon>
    </lineage>
</organism>
<dbReference type="EMBL" id="CAKJVE010000004">
    <property type="protein sequence ID" value="CAG9705750.1"/>
    <property type="molecule type" value="Genomic_DNA"/>
</dbReference>
<protein>
    <submittedName>
        <fullName evidence="2">Uncharacterized protein</fullName>
    </submittedName>
</protein>
<gene>
    <name evidence="1" type="ORF">CNEO_42039</name>
    <name evidence="2" type="ORF">CNEO_42113</name>
</gene>
<sequence length="85" mass="9907">MGEEKQPIEVKVKSNNDVVLTISHEIIKGVFKDYWSEDFLIKKGKTKVFFKGFADALKENFEDDDAINNILDSYVQDADYISERW</sequence>
<evidence type="ECO:0000313" key="1">
    <source>
        <dbReference type="EMBL" id="CAG9705750.1"/>
    </source>
</evidence>
<evidence type="ECO:0000313" key="2">
    <source>
        <dbReference type="EMBL" id="CAG9705850.1"/>
    </source>
</evidence>
<comment type="caution">
    <text evidence="2">The sequence shown here is derived from an EMBL/GenBank/DDBJ whole genome shotgun (WGS) entry which is preliminary data.</text>
</comment>
<dbReference type="RefSeq" id="WP_210885822.1">
    <property type="nucleotide sequence ID" value="NZ_CAKJVE010000004.1"/>
</dbReference>
<dbReference type="Proteomes" id="UP000789738">
    <property type="component" value="Unassembled WGS sequence"/>
</dbReference>